<reference evidence="1 2" key="1">
    <citation type="submission" date="2019-05" db="EMBL/GenBank/DDBJ databases">
        <title>Another draft genome of Portunus trituberculatus and its Hox gene families provides insights of decapod evolution.</title>
        <authorList>
            <person name="Jeong J.-H."/>
            <person name="Song I."/>
            <person name="Kim S."/>
            <person name="Choi T."/>
            <person name="Kim D."/>
            <person name="Ryu S."/>
            <person name="Kim W."/>
        </authorList>
    </citation>
    <scope>NUCLEOTIDE SEQUENCE [LARGE SCALE GENOMIC DNA]</scope>
    <source>
        <tissue evidence="1">Muscle</tissue>
    </source>
</reference>
<keyword evidence="2" id="KW-1185">Reference proteome</keyword>
<dbReference type="AlphaFoldDB" id="A0A5B7CEN4"/>
<organism evidence="1 2">
    <name type="scientific">Portunus trituberculatus</name>
    <name type="common">Swimming crab</name>
    <name type="synonym">Neptunus trituberculatus</name>
    <dbReference type="NCBI Taxonomy" id="210409"/>
    <lineage>
        <taxon>Eukaryota</taxon>
        <taxon>Metazoa</taxon>
        <taxon>Ecdysozoa</taxon>
        <taxon>Arthropoda</taxon>
        <taxon>Crustacea</taxon>
        <taxon>Multicrustacea</taxon>
        <taxon>Malacostraca</taxon>
        <taxon>Eumalacostraca</taxon>
        <taxon>Eucarida</taxon>
        <taxon>Decapoda</taxon>
        <taxon>Pleocyemata</taxon>
        <taxon>Brachyura</taxon>
        <taxon>Eubrachyura</taxon>
        <taxon>Portunoidea</taxon>
        <taxon>Portunidae</taxon>
        <taxon>Portuninae</taxon>
        <taxon>Portunus</taxon>
    </lineage>
</organism>
<dbReference type="EMBL" id="VSRR010000006">
    <property type="protein sequence ID" value="MPC07688.1"/>
    <property type="molecule type" value="Genomic_DNA"/>
</dbReference>
<comment type="caution">
    <text evidence="1">The sequence shown here is derived from an EMBL/GenBank/DDBJ whole genome shotgun (WGS) entry which is preliminary data.</text>
</comment>
<sequence>MFDTPPREYAFGQGVEGGGGMRVGRELVVVVVVVVVVMRPGGEGQPSINHVTDMFVDNIHCPS</sequence>
<protein>
    <submittedName>
        <fullName evidence="1">Uncharacterized protein</fullName>
    </submittedName>
</protein>
<proteinExistence type="predicted"/>
<evidence type="ECO:0000313" key="1">
    <source>
        <dbReference type="EMBL" id="MPC07688.1"/>
    </source>
</evidence>
<accession>A0A5B7CEN4</accession>
<gene>
    <name evidence="1" type="ORF">E2C01_000253</name>
</gene>
<evidence type="ECO:0000313" key="2">
    <source>
        <dbReference type="Proteomes" id="UP000324222"/>
    </source>
</evidence>
<dbReference type="Proteomes" id="UP000324222">
    <property type="component" value="Unassembled WGS sequence"/>
</dbReference>
<name>A0A5B7CEN4_PORTR</name>